<evidence type="ECO:0000256" key="1">
    <source>
        <dbReference type="ARBA" id="ARBA00009981"/>
    </source>
</evidence>
<protein>
    <submittedName>
        <fullName evidence="2">Prevent-host-death family protein</fullName>
    </submittedName>
</protein>
<keyword evidence="3" id="KW-1185">Reference proteome</keyword>
<dbReference type="AlphaFoldDB" id="J9VZP6"/>
<comment type="similarity">
    <text evidence="1">Belongs to the phD/YefM antitoxin family.</text>
</comment>
<dbReference type="EMBL" id="CP003043">
    <property type="protein sequence ID" value="AFR99693.1"/>
    <property type="molecule type" value="Genomic_DNA"/>
</dbReference>
<dbReference type="SUPFAM" id="SSF143120">
    <property type="entry name" value="YefM-like"/>
    <property type="match status" value="1"/>
</dbReference>
<evidence type="ECO:0000313" key="3">
    <source>
        <dbReference type="Proteomes" id="UP000007332"/>
    </source>
</evidence>
<dbReference type="Proteomes" id="UP000007332">
    <property type="component" value="Chromosome"/>
</dbReference>
<dbReference type="eggNOG" id="ENOG5032YHR">
    <property type="taxonomic scope" value="Bacteria"/>
</dbReference>
<name>J9VZP6_LENBU</name>
<evidence type="ECO:0000313" key="2">
    <source>
        <dbReference type="EMBL" id="AFR99693.1"/>
    </source>
</evidence>
<accession>J9VZP6</accession>
<sequence length="115" mass="13434">MGKIDIIRTNTRRDTMTVLNTPLISVSELKKSPTKAFQRAKWNQTGVFVIKHDQMLGVLLSLRDYDKIMKEIDELRWKVYNAGIEHNMNNNVPYLYTDYEFLGPTANPNPFFHTD</sequence>
<dbReference type="PATRIC" id="fig|1071400.3.peg.588"/>
<dbReference type="InterPro" id="IPR036165">
    <property type="entry name" value="YefM-like_sf"/>
</dbReference>
<proteinExistence type="inferred from homology"/>
<dbReference type="KEGG" id="lbn:LBUCD034_0597"/>
<gene>
    <name evidence="2" type="ORF">LBUCD034_0597</name>
</gene>
<reference evidence="2 3" key="1">
    <citation type="journal article" date="2012" name="J. Biotechnol.">
        <title>Insights into the completely annotated genome of Lactobacillus buchneri CD034, a strain isolated from stable grass silage.</title>
        <authorList>
            <person name="Heinl S."/>
            <person name="Wibberg D."/>
            <person name="Eikmeyer F."/>
            <person name="Szczepanowski R."/>
            <person name="Blom J."/>
            <person name="Linke B."/>
            <person name="Goesmann A."/>
            <person name="Grabherr R."/>
            <person name="Schwab H."/>
            <person name="Puhler A."/>
            <person name="Schluter A."/>
        </authorList>
    </citation>
    <scope>NUCLEOTIDE SEQUENCE [LARGE SCALE GENOMIC DNA]</scope>
    <source>
        <strain evidence="2 3">CD034</strain>
    </source>
</reference>
<organism evidence="2 3">
    <name type="scientific">Lentilactobacillus buchneri subsp. silagei CD034</name>
    <dbReference type="NCBI Taxonomy" id="1071400"/>
    <lineage>
        <taxon>Bacteria</taxon>
        <taxon>Bacillati</taxon>
        <taxon>Bacillota</taxon>
        <taxon>Bacilli</taxon>
        <taxon>Lactobacillales</taxon>
        <taxon>Lactobacillaceae</taxon>
        <taxon>Lentilactobacillus</taxon>
        <taxon>Lentilactobacillus buchneri subsp. silagei</taxon>
    </lineage>
</organism>
<dbReference type="HOGENOM" id="CLU_2302245_0_0_9"/>